<dbReference type="PROSITE" id="PS50097">
    <property type="entry name" value="BTB"/>
    <property type="match status" value="1"/>
</dbReference>
<keyword evidence="4" id="KW-1185">Reference proteome</keyword>
<dbReference type="Proteomes" id="UP001432027">
    <property type="component" value="Unassembled WGS sequence"/>
</dbReference>
<protein>
    <recommendedName>
        <fullName evidence="2">BTB domain-containing protein</fullName>
    </recommendedName>
</protein>
<dbReference type="SUPFAM" id="SSF54695">
    <property type="entry name" value="POZ domain"/>
    <property type="match status" value="1"/>
</dbReference>
<evidence type="ECO:0000313" key="3">
    <source>
        <dbReference type="EMBL" id="GMS97665.1"/>
    </source>
</evidence>
<accession>A0AAV5TTS2</accession>
<reference evidence="3" key="1">
    <citation type="submission" date="2023-10" db="EMBL/GenBank/DDBJ databases">
        <title>Genome assembly of Pristionchus species.</title>
        <authorList>
            <person name="Yoshida K."/>
            <person name="Sommer R.J."/>
        </authorList>
    </citation>
    <scope>NUCLEOTIDE SEQUENCE</scope>
    <source>
        <strain evidence="3">RS0144</strain>
    </source>
</reference>
<comment type="caution">
    <text evidence="3">The sequence shown here is derived from an EMBL/GenBank/DDBJ whole genome shotgun (WGS) entry which is preliminary data.</text>
</comment>
<sequence length="343" mass="39521">FFAVVSSSQRVGRMTDSPSTKRKSEPTSDGSVKKRKDALTIMMPIDPSLQDGEKLISPAHTFDGLIWRLHVKSFSYKDIDRKHSELAVSVYCEGDELSEMWRTFADIHMSYTQKDGVLPFAKKKYKWFNWFASWEEERNKFVLMRIPNPMKAPTTSISVTIDTNNDSFARRPIIDPKSSINDVVLVLEQKEFPVNKQFLAAQSSYFNSLFYDDFKESTQEGIEIKATDPEIFGELMTMAYGQSKEPTTVENATRCLPMADMFDLQIVKDRIENFLISTKLISIHRKFLIAEEHKLKILKDKILFLYKTDKKNLRELRQSEEFANFPDSLVKNFLFGIACGLPG</sequence>
<evidence type="ECO:0000313" key="4">
    <source>
        <dbReference type="Proteomes" id="UP001432027"/>
    </source>
</evidence>
<evidence type="ECO:0000256" key="1">
    <source>
        <dbReference type="SAM" id="MobiDB-lite"/>
    </source>
</evidence>
<feature type="compositionally biased region" description="Polar residues" evidence="1">
    <location>
        <begin position="1"/>
        <end position="10"/>
    </location>
</feature>
<dbReference type="AlphaFoldDB" id="A0AAV5TTS2"/>
<dbReference type="InterPro" id="IPR011333">
    <property type="entry name" value="SKP1/BTB/POZ_sf"/>
</dbReference>
<organism evidence="3 4">
    <name type="scientific">Pristionchus entomophagus</name>
    <dbReference type="NCBI Taxonomy" id="358040"/>
    <lineage>
        <taxon>Eukaryota</taxon>
        <taxon>Metazoa</taxon>
        <taxon>Ecdysozoa</taxon>
        <taxon>Nematoda</taxon>
        <taxon>Chromadorea</taxon>
        <taxon>Rhabditida</taxon>
        <taxon>Rhabditina</taxon>
        <taxon>Diplogasteromorpha</taxon>
        <taxon>Diplogasteroidea</taxon>
        <taxon>Neodiplogasteridae</taxon>
        <taxon>Pristionchus</taxon>
    </lineage>
</organism>
<feature type="non-terminal residue" evidence="3">
    <location>
        <position position="1"/>
    </location>
</feature>
<dbReference type="SMART" id="SM00225">
    <property type="entry name" value="BTB"/>
    <property type="match status" value="1"/>
</dbReference>
<dbReference type="InterPro" id="IPR000210">
    <property type="entry name" value="BTB/POZ_dom"/>
</dbReference>
<dbReference type="Pfam" id="PF00651">
    <property type="entry name" value="BTB"/>
    <property type="match status" value="1"/>
</dbReference>
<dbReference type="PANTHER" id="PTHR22744:SF14">
    <property type="entry name" value="BTB DOMAIN-CONTAINING PROTEIN-RELATED"/>
    <property type="match status" value="1"/>
</dbReference>
<dbReference type="PANTHER" id="PTHR22744">
    <property type="entry name" value="HELIX LOOP HELIX PROTEIN 21-RELATED"/>
    <property type="match status" value="1"/>
</dbReference>
<name>A0AAV5TTS2_9BILA</name>
<evidence type="ECO:0000259" key="2">
    <source>
        <dbReference type="PROSITE" id="PS50097"/>
    </source>
</evidence>
<proteinExistence type="predicted"/>
<feature type="region of interest" description="Disordered" evidence="1">
    <location>
        <begin position="1"/>
        <end position="34"/>
    </location>
</feature>
<dbReference type="Gene3D" id="3.30.710.10">
    <property type="entry name" value="Potassium Channel Kv1.1, Chain A"/>
    <property type="match status" value="1"/>
</dbReference>
<gene>
    <name evidence="3" type="ORF">PENTCL1PPCAC_19840</name>
</gene>
<dbReference type="EMBL" id="BTSX01000004">
    <property type="protein sequence ID" value="GMS97665.1"/>
    <property type="molecule type" value="Genomic_DNA"/>
</dbReference>
<feature type="domain" description="BTB" evidence="2">
    <location>
        <begin position="181"/>
        <end position="240"/>
    </location>
</feature>